<proteinExistence type="predicted"/>
<name>K9YM52_CYASC</name>
<organism evidence="1 2">
    <name type="scientific">Cyanobacterium stanieri (strain ATCC 29140 / PCC 7202)</name>
    <dbReference type="NCBI Taxonomy" id="292563"/>
    <lineage>
        <taxon>Bacteria</taxon>
        <taxon>Bacillati</taxon>
        <taxon>Cyanobacteriota</taxon>
        <taxon>Cyanophyceae</taxon>
        <taxon>Oscillatoriophycideae</taxon>
        <taxon>Chroococcales</taxon>
        <taxon>Geminocystaceae</taxon>
        <taxon>Cyanobacterium</taxon>
    </lineage>
</organism>
<keyword evidence="2" id="KW-1185">Reference proteome</keyword>
<gene>
    <name evidence="1" type="ordered locus">Cyast_1991</name>
</gene>
<sequence>MSKSIYELVDNLPKRNITTMVLNSLDFVVPGEWKNPTNFEQMIRDISQETDEQWIQKIGDRAVWLYNDKNQGYQRALWLYQTVDSADYALGAAALANKVGEKIGFLGFLNKLTPSNQKAQALDLAIKLVVEVVAFCQINGLPGDSIGDFVKALKEYEGEALMRMAALVCIDGLIPFGPDFILAVKSTLDNLSPKELSDNGAFSKVSKFIPGGNPAGQLAFVNRSFGAVTGWMTGFVGDRNLTQDKVMKNLQSFVEFSNDQLDYVAAFLDMSTNYFEHTGTQSIANRLIRRAMLEV</sequence>
<dbReference type="AlphaFoldDB" id="K9YM52"/>
<dbReference type="STRING" id="292563.Cyast_1991"/>
<evidence type="ECO:0000313" key="1">
    <source>
        <dbReference type="EMBL" id="AFZ47944.1"/>
    </source>
</evidence>
<dbReference type="BioCyc" id="CSTA292563:G1353-1998-MONOMER"/>
<dbReference type="HOGENOM" id="CLU_050673_0_0_3"/>
<dbReference type="Proteomes" id="UP000010483">
    <property type="component" value="Chromosome"/>
</dbReference>
<dbReference type="EMBL" id="CP003940">
    <property type="protein sequence ID" value="AFZ47944.1"/>
    <property type="molecule type" value="Genomic_DNA"/>
</dbReference>
<dbReference type="PATRIC" id="fig|292563.3.peg.2082"/>
<reference evidence="2" key="1">
    <citation type="journal article" date="2013" name="Proc. Natl. Acad. Sci. U.S.A.">
        <title>Improving the coverage of the cyanobacterial phylum using diversity-driven genome sequencing.</title>
        <authorList>
            <person name="Shih P.M."/>
            <person name="Wu D."/>
            <person name="Latifi A."/>
            <person name="Axen S.D."/>
            <person name="Fewer D.P."/>
            <person name="Talla E."/>
            <person name="Calteau A."/>
            <person name="Cai F."/>
            <person name="Tandeau de Marsac N."/>
            <person name="Rippka R."/>
            <person name="Herdman M."/>
            <person name="Sivonen K."/>
            <person name="Coursin T."/>
            <person name="Laurent T."/>
            <person name="Goodwin L."/>
            <person name="Nolan M."/>
            <person name="Davenport K.W."/>
            <person name="Han C.S."/>
            <person name="Rubin E.M."/>
            <person name="Eisen J.A."/>
            <person name="Woyke T."/>
            <person name="Gugger M."/>
            <person name="Kerfeld C.A."/>
        </authorList>
    </citation>
    <scope>NUCLEOTIDE SEQUENCE [LARGE SCALE GENOMIC DNA]</scope>
    <source>
        <strain evidence="2">ATCC 29140 / PCC 7202</strain>
    </source>
</reference>
<dbReference type="KEGG" id="csn:Cyast_1991"/>
<protein>
    <submittedName>
        <fullName evidence="1">Uncharacterized protein</fullName>
    </submittedName>
</protein>
<dbReference type="eggNOG" id="COG1716">
    <property type="taxonomic scope" value="Bacteria"/>
</dbReference>
<evidence type="ECO:0000313" key="2">
    <source>
        <dbReference type="Proteomes" id="UP000010483"/>
    </source>
</evidence>
<accession>K9YM52</accession>